<evidence type="ECO:0000256" key="1">
    <source>
        <dbReference type="SAM" id="Phobius"/>
    </source>
</evidence>
<organism evidence="2">
    <name type="scientific">Schistocephalus solidus</name>
    <name type="common">Tapeworm</name>
    <dbReference type="NCBI Taxonomy" id="70667"/>
    <lineage>
        <taxon>Eukaryota</taxon>
        <taxon>Metazoa</taxon>
        <taxon>Spiralia</taxon>
        <taxon>Lophotrochozoa</taxon>
        <taxon>Platyhelminthes</taxon>
        <taxon>Cestoda</taxon>
        <taxon>Eucestoda</taxon>
        <taxon>Diphyllobothriidea</taxon>
        <taxon>Diphyllobothriidae</taxon>
        <taxon>Schistocephalus</taxon>
    </lineage>
</organism>
<feature type="transmembrane region" description="Helical" evidence="1">
    <location>
        <begin position="69"/>
        <end position="89"/>
    </location>
</feature>
<accession>A0A183SBD7</accession>
<dbReference type="WBParaSite" id="SSLN_0000159201-mRNA-1">
    <property type="protein sequence ID" value="SSLN_0000159201-mRNA-1"/>
    <property type="gene ID" value="SSLN_0000159201"/>
</dbReference>
<reference evidence="2" key="1">
    <citation type="submission" date="2016-06" db="UniProtKB">
        <authorList>
            <consortium name="WormBaseParasite"/>
        </authorList>
    </citation>
    <scope>IDENTIFICATION</scope>
</reference>
<keyword evidence="1" id="KW-1133">Transmembrane helix</keyword>
<name>A0A183SBD7_SCHSO</name>
<keyword evidence="1" id="KW-0812">Transmembrane</keyword>
<proteinExistence type="predicted"/>
<protein>
    <submittedName>
        <fullName evidence="2">Gustatory receptor</fullName>
    </submittedName>
</protein>
<keyword evidence="1" id="KW-0472">Membrane</keyword>
<sequence>LMDSLANDIWMAFMCNLIQKRLCLYDFKENVEILQLCLRQGLGAAVSDQRHVADCRISSRLLNSVSVSLVPGMFITFLTQLTVSLLLAFR</sequence>
<dbReference type="AlphaFoldDB" id="A0A183SBD7"/>
<evidence type="ECO:0000313" key="2">
    <source>
        <dbReference type="WBParaSite" id="SSLN_0000159201-mRNA-1"/>
    </source>
</evidence>